<proteinExistence type="predicted"/>
<dbReference type="InterPro" id="IPR054055">
    <property type="entry name" value="YpzH"/>
</dbReference>
<dbReference type="EMBL" id="CP141614">
    <property type="protein sequence ID" value="WRP13225.1"/>
    <property type="molecule type" value="Genomic_DNA"/>
</dbReference>
<accession>A0ABZ1BK07</accession>
<evidence type="ECO:0000313" key="2">
    <source>
        <dbReference type="Proteomes" id="UP001333102"/>
    </source>
</evidence>
<dbReference type="Pfam" id="PF21835">
    <property type="entry name" value="YIEGIA_cap"/>
    <property type="match status" value="1"/>
</dbReference>
<reference evidence="2" key="1">
    <citation type="submission" date="2023-12" db="EMBL/GenBank/DDBJ databases">
        <title>Novel isolates from deep terrestrial aquifers shed light on the physiology and ecology of the class Limnochordia.</title>
        <authorList>
            <person name="Karnachuk O.V."/>
            <person name="Lukina A.P."/>
            <person name="Avakyan M.R."/>
            <person name="Kadnikov V."/>
            <person name="Begmatov S."/>
            <person name="Beletsky A.V."/>
            <person name="Mardanov A.V."/>
            <person name="Ravin N.V."/>
        </authorList>
    </citation>
    <scope>NUCLEOTIDE SEQUENCE [LARGE SCALE GENOMIC DNA]</scope>
    <source>
        <strain evidence="2">LN</strain>
    </source>
</reference>
<name>A0ABZ1BK07_9FIRM</name>
<organism evidence="1 2">
    <name type="scientific">Geochorda subterranea</name>
    <dbReference type="NCBI Taxonomy" id="3109564"/>
    <lineage>
        <taxon>Bacteria</taxon>
        <taxon>Bacillati</taxon>
        <taxon>Bacillota</taxon>
        <taxon>Limnochordia</taxon>
        <taxon>Limnochordales</taxon>
        <taxon>Geochordaceae</taxon>
        <taxon>Geochorda</taxon>
    </lineage>
</organism>
<dbReference type="Proteomes" id="UP001333102">
    <property type="component" value="Chromosome"/>
</dbReference>
<evidence type="ECO:0000313" key="1">
    <source>
        <dbReference type="EMBL" id="WRP13225.1"/>
    </source>
</evidence>
<gene>
    <name evidence="1" type="ORF">VLY81_07090</name>
</gene>
<protein>
    <recommendedName>
        <fullName evidence="3">GNAT family N-acetyltransferase</fullName>
    </recommendedName>
</protein>
<evidence type="ECO:0008006" key="3">
    <source>
        <dbReference type="Google" id="ProtNLM"/>
    </source>
</evidence>
<sequence length="67" mass="7560">MGDMRVRASEWILAIVTTDPDYRATGAAPVFYARDRDDLERIALYLSRVTLGSAHEIQPGTLVIMRH</sequence>
<keyword evidence="2" id="KW-1185">Reference proteome</keyword>